<evidence type="ECO:0000313" key="3">
    <source>
        <dbReference type="Proteomes" id="UP000318733"/>
    </source>
</evidence>
<dbReference type="Proteomes" id="UP000318733">
    <property type="component" value="Unassembled WGS sequence"/>
</dbReference>
<dbReference type="InterPro" id="IPR000073">
    <property type="entry name" value="AB_hydrolase_1"/>
</dbReference>
<proteinExistence type="predicted"/>
<dbReference type="Gene3D" id="3.40.50.1820">
    <property type="entry name" value="alpha/beta hydrolase"/>
    <property type="match status" value="1"/>
</dbReference>
<dbReference type="GO" id="GO:0016787">
    <property type="term" value="F:hydrolase activity"/>
    <property type="evidence" value="ECO:0007669"/>
    <property type="project" value="UniProtKB-KW"/>
</dbReference>
<accession>A0A556MVQ0</accession>
<dbReference type="Pfam" id="PF00561">
    <property type="entry name" value="Abhydrolase_1"/>
    <property type="match status" value="1"/>
</dbReference>
<reference evidence="2 3" key="1">
    <citation type="submission" date="2019-07" db="EMBL/GenBank/DDBJ databases">
        <authorList>
            <person name="Huq M.A."/>
        </authorList>
    </citation>
    <scope>NUCLEOTIDE SEQUENCE [LARGE SCALE GENOMIC DNA]</scope>
    <source>
        <strain evidence="2 3">MAH-19</strain>
    </source>
</reference>
<sequence length="272" mass="31412">MGFLQITDLGTVHFHEYGEGKKPMLAFHGYGMTGRQFHVLKQSVLQDYHVYGIDHFFHGESRLDNWTEAQILAGMPKAMVRQYVEEWFRLYGRQRFSVMGYSIGANLALILVEEYADLIDDLILMAPDGLAVYKGFDILTNKAWGKFLFNRVTKNKWLAPTLLKSLYKVHFIDESLYKIAYSEMDTEQKRLDVYYTLNLIKWLKPDVVKIAHLINQHKIKCTLIFGKHDQLFPKTAAMPFINLLADADVHEAPLGHWLVTPALDDYLVNLPA</sequence>
<dbReference type="RefSeq" id="WP_144247506.1">
    <property type="nucleotide sequence ID" value="NZ_VLPK01000001.1"/>
</dbReference>
<dbReference type="AlphaFoldDB" id="A0A556MVQ0"/>
<evidence type="ECO:0000259" key="1">
    <source>
        <dbReference type="Pfam" id="PF00561"/>
    </source>
</evidence>
<dbReference type="SUPFAM" id="SSF53474">
    <property type="entry name" value="alpha/beta-Hydrolases"/>
    <property type="match status" value="1"/>
</dbReference>
<gene>
    <name evidence="2" type="ORF">FO440_07110</name>
</gene>
<name>A0A556MVQ0_9SPHI</name>
<dbReference type="OrthoDB" id="975949at2"/>
<evidence type="ECO:0000313" key="2">
    <source>
        <dbReference type="EMBL" id="TSJ43943.1"/>
    </source>
</evidence>
<keyword evidence="3" id="KW-1185">Reference proteome</keyword>
<feature type="domain" description="AB hydrolase-1" evidence="1">
    <location>
        <begin position="23"/>
        <end position="258"/>
    </location>
</feature>
<dbReference type="PANTHER" id="PTHR46438">
    <property type="entry name" value="ALPHA/BETA-HYDROLASES SUPERFAMILY PROTEIN"/>
    <property type="match status" value="1"/>
</dbReference>
<dbReference type="EMBL" id="VLPK01000001">
    <property type="protein sequence ID" value="TSJ43943.1"/>
    <property type="molecule type" value="Genomic_DNA"/>
</dbReference>
<dbReference type="InterPro" id="IPR029058">
    <property type="entry name" value="AB_hydrolase_fold"/>
</dbReference>
<keyword evidence="2" id="KW-0378">Hydrolase</keyword>
<protein>
    <submittedName>
        <fullName evidence="2">Alpha/beta hydrolase</fullName>
    </submittedName>
</protein>
<organism evidence="2 3">
    <name type="scientific">Mucilaginibacter corticis</name>
    <dbReference type="NCBI Taxonomy" id="2597670"/>
    <lineage>
        <taxon>Bacteria</taxon>
        <taxon>Pseudomonadati</taxon>
        <taxon>Bacteroidota</taxon>
        <taxon>Sphingobacteriia</taxon>
        <taxon>Sphingobacteriales</taxon>
        <taxon>Sphingobacteriaceae</taxon>
        <taxon>Mucilaginibacter</taxon>
    </lineage>
</organism>
<comment type="caution">
    <text evidence="2">The sequence shown here is derived from an EMBL/GenBank/DDBJ whole genome shotgun (WGS) entry which is preliminary data.</text>
</comment>